<keyword evidence="4" id="KW-1133">Transmembrane helix</keyword>
<evidence type="ECO:0000313" key="6">
    <source>
        <dbReference type="EMBL" id="QFJ55849.1"/>
    </source>
</evidence>
<sequence length="496" mass="53078">MNKKTVLKIVAGVVVVSMVCGGVYFKFMKPQDIEVETVPTVNVTKQTIEKTISATGSIIAAQETTALASTTGTYPVAEVYVSIGDEVKVGDPLYKLDMSEKQNELSYQQKAYSLLQQKNDIAMANAELELDKQLDAGAVKVVDSNKEVADANKSKEDNESKVKKAEDALGDARRAADRAESDMNAASESGDQAAYAAARDKYDAALSAVRSAESALTTAKEAVKDADKKIETSTEAQGRTQKEMDRENLFKSRAIESAKLDSQANTIDNQKAIATTKAELDKATVYATQDGVVTNVNIKPGQTYSGAEAAVVIDDMTTLKASADIDEALIPKIKLGQTVNIKTDATEDEVLTGKVTFISPTATKDSDKDKKSDSSTASVSKKRATYRVDVTLDGVNEVLRLGMTAKMTFLIDKKDNVLAVPSAIIQKDEEGKDYVVVQKSEGETENVTVTTGLSDDYYTEVSGTGIKEGKVIIDSNEAGIDDMLLSMGADGGINVD</sequence>
<keyword evidence="2" id="KW-0175">Coiled coil</keyword>
<dbReference type="Gene3D" id="2.40.30.170">
    <property type="match status" value="1"/>
</dbReference>
<feature type="compositionally biased region" description="Basic and acidic residues" evidence="3">
    <location>
        <begin position="145"/>
        <end position="181"/>
    </location>
</feature>
<evidence type="ECO:0000313" key="7">
    <source>
        <dbReference type="Proteomes" id="UP000327030"/>
    </source>
</evidence>
<organism evidence="6 7">
    <name type="scientific">Pseudobutyrivibrio xylanivorans</name>
    <dbReference type="NCBI Taxonomy" id="185007"/>
    <lineage>
        <taxon>Bacteria</taxon>
        <taxon>Bacillati</taxon>
        <taxon>Bacillota</taxon>
        <taxon>Clostridia</taxon>
        <taxon>Lachnospirales</taxon>
        <taxon>Lachnospiraceae</taxon>
        <taxon>Pseudobutyrivibrio</taxon>
    </lineage>
</organism>
<dbReference type="InterPro" id="IPR050465">
    <property type="entry name" value="UPF0194_transport"/>
</dbReference>
<accession>A0A5P6VVB4</accession>
<dbReference type="RefSeq" id="WP_151624999.1">
    <property type="nucleotide sequence ID" value="NZ_CP043028.1"/>
</dbReference>
<feature type="domain" description="YknX-like beta-barrel" evidence="5">
    <location>
        <begin position="320"/>
        <end position="407"/>
    </location>
</feature>
<protein>
    <submittedName>
        <fullName evidence="6">HlyD family efflux transporter periplasmic adaptor subunit</fullName>
    </submittedName>
</protein>
<comment type="subcellular location">
    <subcellularLocation>
        <location evidence="1">Cell envelope</location>
    </subcellularLocation>
</comment>
<feature type="transmembrane region" description="Helical" evidence="4">
    <location>
        <begin position="6"/>
        <end position="25"/>
    </location>
</feature>
<dbReference type="PANTHER" id="PTHR32347:SF23">
    <property type="entry name" value="BLL5650 PROTEIN"/>
    <property type="match status" value="1"/>
</dbReference>
<dbReference type="Gene3D" id="2.40.420.20">
    <property type="match status" value="1"/>
</dbReference>
<dbReference type="OrthoDB" id="1653022at2"/>
<dbReference type="InterPro" id="IPR058636">
    <property type="entry name" value="Beta-barrel_YknX"/>
</dbReference>
<proteinExistence type="predicted"/>
<dbReference type="Pfam" id="PF25990">
    <property type="entry name" value="Beta-barrel_YknX"/>
    <property type="match status" value="1"/>
</dbReference>
<feature type="region of interest" description="Disordered" evidence="3">
    <location>
        <begin position="220"/>
        <end position="247"/>
    </location>
</feature>
<evidence type="ECO:0000259" key="5">
    <source>
        <dbReference type="Pfam" id="PF25990"/>
    </source>
</evidence>
<dbReference type="Gene3D" id="2.40.50.100">
    <property type="match status" value="1"/>
</dbReference>
<dbReference type="KEGG" id="pxv:FXF36_13625"/>
<feature type="region of interest" description="Disordered" evidence="3">
    <location>
        <begin position="145"/>
        <end position="190"/>
    </location>
</feature>
<reference evidence="7" key="1">
    <citation type="submission" date="2019-08" db="EMBL/GenBank/DDBJ databases">
        <title>Complete Genome Sequence of the Polysaccharide-Degrading Rumen Bacterium Pseudobutyrivibrio xylanivorans MA3014.</title>
        <authorList>
            <person name="Palevich N."/>
            <person name="Maclean P.H."/>
            <person name="Kelly W.J."/>
            <person name="Leahy S.C."/>
            <person name="Rakonjac J."/>
            <person name="Attwood G.T."/>
        </authorList>
    </citation>
    <scope>NUCLEOTIDE SEQUENCE [LARGE SCALE GENOMIC DNA]</scope>
    <source>
        <strain evidence="7">MA3014</strain>
    </source>
</reference>
<evidence type="ECO:0000256" key="1">
    <source>
        <dbReference type="ARBA" id="ARBA00004196"/>
    </source>
</evidence>
<evidence type="ECO:0000256" key="4">
    <source>
        <dbReference type="SAM" id="Phobius"/>
    </source>
</evidence>
<dbReference type="EMBL" id="CP043028">
    <property type="protein sequence ID" value="QFJ55849.1"/>
    <property type="molecule type" value="Genomic_DNA"/>
</dbReference>
<keyword evidence="4" id="KW-0812">Transmembrane</keyword>
<dbReference type="GO" id="GO:0030313">
    <property type="term" value="C:cell envelope"/>
    <property type="evidence" value="ECO:0007669"/>
    <property type="project" value="UniProtKB-SubCell"/>
</dbReference>
<evidence type="ECO:0000256" key="2">
    <source>
        <dbReference type="ARBA" id="ARBA00023054"/>
    </source>
</evidence>
<name>A0A5P6VVB4_PSEXY</name>
<dbReference type="Proteomes" id="UP000327030">
    <property type="component" value="Chromosome 1"/>
</dbReference>
<gene>
    <name evidence="6" type="ORF">FXF36_13625</name>
</gene>
<dbReference type="PANTHER" id="PTHR32347">
    <property type="entry name" value="EFFLUX SYSTEM COMPONENT YKNX-RELATED"/>
    <property type="match status" value="1"/>
</dbReference>
<keyword evidence="4" id="KW-0472">Membrane</keyword>
<evidence type="ECO:0000256" key="3">
    <source>
        <dbReference type="SAM" id="MobiDB-lite"/>
    </source>
</evidence>
<dbReference type="AlphaFoldDB" id="A0A5P6VVB4"/>
<feature type="compositionally biased region" description="Basic and acidic residues" evidence="3">
    <location>
        <begin position="221"/>
        <end position="232"/>
    </location>
</feature>